<feature type="domain" description="Ubiquitin-like" evidence="2">
    <location>
        <begin position="164"/>
        <end position="226"/>
    </location>
</feature>
<evidence type="ECO:0000256" key="1">
    <source>
        <dbReference type="SAM" id="MobiDB-lite"/>
    </source>
</evidence>
<feature type="compositionally biased region" description="Polar residues" evidence="1">
    <location>
        <begin position="1116"/>
        <end position="1133"/>
    </location>
</feature>
<feature type="region of interest" description="Disordered" evidence="1">
    <location>
        <begin position="337"/>
        <end position="356"/>
    </location>
</feature>
<dbReference type="EMBL" id="JAFNEN010000609">
    <property type="protein sequence ID" value="KAG8179666.1"/>
    <property type="molecule type" value="Genomic_DNA"/>
</dbReference>
<accession>A0AAV6U7S3</accession>
<feature type="compositionally biased region" description="Basic and acidic residues" evidence="1">
    <location>
        <begin position="377"/>
        <end position="387"/>
    </location>
</feature>
<dbReference type="InterPro" id="IPR039895">
    <property type="entry name" value="COBL-like"/>
</dbReference>
<dbReference type="Proteomes" id="UP000827092">
    <property type="component" value="Unassembled WGS sequence"/>
</dbReference>
<feature type="region of interest" description="Disordered" evidence="1">
    <location>
        <begin position="269"/>
        <end position="332"/>
    </location>
</feature>
<dbReference type="InterPro" id="IPR029071">
    <property type="entry name" value="Ubiquitin-like_domsf"/>
</dbReference>
<dbReference type="PROSITE" id="PS51082">
    <property type="entry name" value="WH2"/>
    <property type="match status" value="1"/>
</dbReference>
<organism evidence="4 5">
    <name type="scientific">Oedothorax gibbosus</name>
    <dbReference type="NCBI Taxonomy" id="931172"/>
    <lineage>
        <taxon>Eukaryota</taxon>
        <taxon>Metazoa</taxon>
        <taxon>Ecdysozoa</taxon>
        <taxon>Arthropoda</taxon>
        <taxon>Chelicerata</taxon>
        <taxon>Arachnida</taxon>
        <taxon>Araneae</taxon>
        <taxon>Araneomorphae</taxon>
        <taxon>Entelegynae</taxon>
        <taxon>Araneoidea</taxon>
        <taxon>Linyphiidae</taxon>
        <taxon>Erigoninae</taxon>
        <taxon>Oedothorax</taxon>
    </lineage>
</organism>
<dbReference type="Gene3D" id="3.10.20.90">
    <property type="entry name" value="Phosphatidylinositol 3-kinase Catalytic Subunit, Chain A, domain 1"/>
    <property type="match status" value="1"/>
</dbReference>
<dbReference type="InterPro" id="IPR003124">
    <property type="entry name" value="WH2_dom"/>
</dbReference>
<sequence>MGNLCCKRVVGYSPNGIEVDVGRFPPVAQSSQSQSSESQPKPLVHPSSYHMGDDCAINELLEGRMDLDVVLPDSRKVRLTVDRRTPMMDLLVQAASATKISPAGHTIHVFGDSGKCGTLPYKPSTPIGSLDANTICIVPKKDSLDSASGKRAPKTANRPFEPTFRVQVHLPRNQLTVIRMSPRVTISELRSQVCREKGLDPLRYQLVRPSDPGQPLGGDITLAEYGSTEITLLSNTCVESHVSTAHIMSYPKDEQKTRKTTGILRLIAEDHSKYHNTKTKPQIQPEAPPIQRNYKPKKRRPAPPPPALTTEPNFHSRQSSSDSSGYHEVASSSFLREETLEEKASSDSSGVSSLDAKVGVSVAKKRKAPLPPSVGENEDKKDEGDDEDLKCVEIEDKVDLPKVEECDSSKVDVEENLTVDVLKKAAEVPEKHISKDDEAVTKAALLALNARIEQNVTEQEIASSIQAAFNDCARSEPSLLTIKTKELGSPKTDLPKYNEQRLESGLVNQRIGSLNGQGIGANGHFESLKTERQKSNEPSSIKIEDDSGVDNLLIGCLNGQSNKLGSVEVSIKRSASLKTKCDSGISSVREANGPSLGSFKKPGLVKDTSGLSNYRLESAKTKYETVVSAKVNNAKSLKKSGSDVTSSGLSNYHFGSLKCESGEQKISVTESSLKQSELKTGKRVNGVYGLDTLKKSASDEQTSVKPGLSNYSFGSLKTKSESDQLNSFVYGLNDNLSLDTVKEHTFRTTSNGLTKPFFGNIKDNLANEDINHPKSENISNNSLNLEICSVRLVRNDVTENKNSVNITVRDVSQKTLTGSSTEDISDKTCLLNKTVVSLKQESKSVSQSHTKSISITSDIPVSEKSKDFYPLQKSTVRLSFERKAVKEDPIEAFPPPPAEFRTVETDNRYSPIQTTAKFNSVESGKTASSVKTATEFRNVESGKKHSLAEFRVIETSKRCSPPRASTELKNVKPSPATTKTLRRSSSLLNLSPPVIPVKSKDNRERNLQRSLSDLSIDDKFEFEAEQERLRLEYVKLQRQFVLWQQQLMSNHAMLSEECLAPPHHARTLRQSHSLPEGEDEGTVVPCPLVSRSLSYEPTRSTLPRSAINIPSLELGPTNNASNGSSTLRSSKTKSYFKPPQVRISTKNRQRLPPEIRDSVELDINDDKKILSTILPSFDSLKLITENEDDSKQTRLENLKNSINNKKDSNDASLKLKANKLESLLNGNEVLLHLKNGSDSKNLLNNDEVKKVPPPVPNKTSSLPKQYFGQNGHIPNSDTGQKRPVNGHSVISVPPAAPPMPILGNVMTSCPPPAPPMPVNGNSGAKQVVPQKKMPEQKVDTREQLMQEIRKCGGRTALRKISLT</sequence>
<comment type="caution">
    <text evidence="4">The sequence shown here is derived from an EMBL/GenBank/DDBJ whole genome shotgun (WGS) entry which is preliminary data.</text>
</comment>
<feature type="compositionally biased region" description="Low complexity" evidence="1">
    <location>
        <begin position="29"/>
        <end position="39"/>
    </location>
</feature>
<dbReference type="PANTHER" id="PTHR21557">
    <property type="entry name" value="CORDON-BLEU"/>
    <property type="match status" value="1"/>
</dbReference>
<dbReference type="PROSITE" id="PS50053">
    <property type="entry name" value="UBIQUITIN_2"/>
    <property type="match status" value="1"/>
</dbReference>
<keyword evidence="5" id="KW-1185">Reference proteome</keyword>
<gene>
    <name evidence="4" type="ORF">JTE90_017805</name>
</gene>
<proteinExistence type="predicted"/>
<feature type="region of interest" description="Disordered" evidence="1">
    <location>
        <begin position="1106"/>
        <end position="1151"/>
    </location>
</feature>
<dbReference type="SUPFAM" id="SSF54236">
    <property type="entry name" value="Ubiquitin-like"/>
    <property type="match status" value="1"/>
</dbReference>
<reference evidence="4 5" key="1">
    <citation type="journal article" date="2022" name="Nat. Ecol. Evol.">
        <title>A masculinizing supergene underlies an exaggerated male reproductive morph in a spider.</title>
        <authorList>
            <person name="Hendrickx F."/>
            <person name="De Corte Z."/>
            <person name="Sonet G."/>
            <person name="Van Belleghem S.M."/>
            <person name="Kostlbacher S."/>
            <person name="Vangestel C."/>
        </authorList>
    </citation>
    <scope>NUCLEOTIDE SEQUENCE [LARGE SCALE GENOMIC DNA]</scope>
    <source>
        <strain evidence="4">W744_W776</strain>
    </source>
</reference>
<dbReference type="GO" id="GO:0003785">
    <property type="term" value="F:actin monomer binding"/>
    <property type="evidence" value="ECO:0007669"/>
    <property type="project" value="InterPro"/>
</dbReference>
<evidence type="ECO:0000259" key="2">
    <source>
        <dbReference type="PROSITE" id="PS50053"/>
    </source>
</evidence>
<feature type="region of interest" description="Disordered" evidence="1">
    <location>
        <begin position="1241"/>
        <end position="1285"/>
    </location>
</feature>
<evidence type="ECO:0000259" key="3">
    <source>
        <dbReference type="PROSITE" id="PS51082"/>
    </source>
</evidence>
<protein>
    <recommendedName>
        <fullName evidence="6">WH2 domain-containing protein</fullName>
    </recommendedName>
</protein>
<evidence type="ECO:0008006" key="6">
    <source>
        <dbReference type="Google" id="ProtNLM"/>
    </source>
</evidence>
<name>A0AAV6U7S3_9ARAC</name>
<dbReference type="PANTHER" id="PTHR21557:SF2">
    <property type="entry name" value="CORDON-BLEU PROTEIN-LIKE 1"/>
    <property type="match status" value="1"/>
</dbReference>
<feature type="region of interest" description="Disordered" evidence="1">
    <location>
        <begin position="27"/>
        <end position="47"/>
    </location>
</feature>
<feature type="region of interest" description="Disordered" evidence="1">
    <location>
        <begin position="364"/>
        <end position="387"/>
    </location>
</feature>
<evidence type="ECO:0000313" key="5">
    <source>
        <dbReference type="Proteomes" id="UP000827092"/>
    </source>
</evidence>
<evidence type="ECO:0000313" key="4">
    <source>
        <dbReference type="EMBL" id="KAG8179666.1"/>
    </source>
</evidence>
<dbReference type="InterPro" id="IPR000626">
    <property type="entry name" value="Ubiquitin-like_dom"/>
</dbReference>
<feature type="domain" description="WH2" evidence="3">
    <location>
        <begin position="1340"/>
        <end position="1360"/>
    </location>
</feature>
<feature type="compositionally biased region" description="Polar residues" evidence="1">
    <location>
        <begin position="310"/>
        <end position="332"/>
    </location>
</feature>